<dbReference type="PRINTS" id="PR00420">
    <property type="entry name" value="RNGMNOXGNASE"/>
</dbReference>
<dbReference type="AlphaFoldDB" id="A0A0T6LV22"/>
<dbReference type="Pfam" id="PF01494">
    <property type="entry name" value="FAD_binding_3"/>
    <property type="match status" value="1"/>
</dbReference>
<dbReference type="InterPro" id="IPR002938">
    <property type="entry name" value="FAD-bd"/>
</dbReference>
<comment type="cofactor">
    <cofactor evidence="1">
        <name>FAD</name>
        <dbReference type="ChEBI" id="CHEBI:57692"/>
    </cofactor>
</comment>
<dbReference type="RefSeq" id="WP_018383113.1">
    <property type="nucleotide sequence ID" value="NZ_LLZU01000011.1"/>
</dbReference>
<dbReference type="Gene3D" id="3.30.70.2450">
    <property type="match status" value="1"/>
</dbReference>
<dbReference type="Gene3D" id="3.40.30.120">
    <property type="match status" value="1"/>
</dbReference>
<dbReference type="SUPFAM" id="SSF51905">
    <property type="entry name" value="FAD/NAD(P)-binding domain"/>
    <property type="match status" value="1"/>
</dbReference>
<evidence type="ECO:0000256" key="1">
    <source>
        <dbReference type="ARBA" id="ARBA00001974"/>
    </source>
</evidence>
<evidence type="ECO:0000313" key="5">
    <source>
        <dbReference type="EMBL" id="KRV49564.1"/>
    </source>
</evidence>
<accession>A0A0T6LV22</accession>
<dbReference type="Pfam" id="PF21274">
    <property type="entry name" value="Rng_hyd_C"/>
    <property type="match status" value="1"/>
</dbReference>
<organism evidence="5 6">
    <name type="scientific">Wenjunlia vitaminophila</name>
    <name type="common">Streptomyces vitaminophilus</name>
    <dbReference type="NCBI Taxonomy" id="76728"/>
    <lineage>
        <taxon>Bacteria</taxon>
        <taxon>Bacillati</taxon>
        <taxon>Actinomycetota</taxon>
        <taxon>Actinomycetes</taxon>
        <taxon>Kitasatosporales</taxon>
        <taxon>Streptomycetaceae</taxon>
        <taxon>Wenjunlia</taxon>
    </lineage>
</organism>
<protein>
    <submittedName>
        <fullName evidence="5">Monooxygenase</fullName>
    </submittedName>
</protein>
<keyword evidence="2" id="KW-0285">Flavoprotein</keyword>
<gene>
    <name evidence="5" type="ORF">AQ490_19775</name>
</gene>
<reference evidence="5 6" key="1">
    <citation type="submission" date="2015-10" db="EMBL/GenBank/DDBJ databases">
        <title>Draft genome sequence of pyrrolomycin-producing Streptomyces vitaminophilus.</title>
        <authorList>
            <person name="Graham D.E."/>
            <person name="Mahan K.M."/>
            <person name="Klingeman D.M."/>
            <person name="Hettich R.L."/>
            <person name="Parry R.J."/>
        </authorList>
    </citation>
    <scope>NUCLEOTIDE SEQUENCE [LARGE SCALE GENOMIC DNA]</scope>
    <source>
        <strain evidence="5 6">ATCC 31673</strain>
    </source>
</reference>
<comment type="caution">
    <text evidence="5">The sequence shown here is derived from an EMBL/GenBank/DDBJ whole genome shotgun (WGS) entry which is preliminary data.</text>
</comment>
<evidence type="ECO:0000256" key="3">
    <source>
        <dbReference type="ARBA" id="ARBA00022827"/>
    </source>
</evidence>
<sequence length="512" mass="54252">MAHNSTPTGRALDADVIVVGAGPTGLMLAAELRLGGARVILTEKLAEPTGQSRGLGFTARAMEVFDQRGLLPRFGDLETSPMGHFGGVQFDYTVLEGAHFGARGIPQSQTEAVLEGWATELGVDIRRGWEFTELAEGFEDGDSVEITVRAPDGAQRLRASYLVGCDGGHSLVRKAAGIEFAGYPATRAMYLADVVGCGLRPRFLGEIQPNGMVMAAPLGEGVDRIIVCPHGTPAEDRDRTLTFAEVADAWKHITGEDISHGSAEWVSSFTDATRQATEYRRGRVLLAGDAAHIHLPAGGQGLSVGVQDAANLGWKLAAVVRGDAPEGLLDTYHGERHPVGERLLANTRVQGAVFLGGEEAAPLREMFTDLIEFDDVKRYLAGRVSGLDIRYEVGGGDHPLLGQRIGHRRLVGAARETSTTELLHPGRSVLLDLVDDPDLRLAAADFRDRVTVVTASPKPADGADPLAGTAGVLVRPDGHVVWAAPDATGLADALRRWVGPPAADNGEADTAC</sequence>
<dbReference type="eggNOG" id="COG0654">
    <property type="taxonomic scope" value="Bacteria"/>
</dbReference>
<dbReference type="GO" id="GO:0016709">
    <property type="term" value="F:oxidoreductase activity, acting on paired donors, with incorporation or reduction of molecular oxygen, NAD(P)H as one donor, and incorporation of one atom of oxygen"/>
    <property type="evidence" value="ECO:0007669"/>
    <property type="project" value="UniProtKB-ARBA"/>
</dbReference>
<evidence type="ECO:0000259" key="4">
    <source>
        <dbReference type="Pfam" id="PF01494"/>
    </source>
</evidence>
<dbReference type="PANTHER" id="PTHR43004">
    <property type="entry name" value="TRK SYSTEM POTASSIUM UPTAKE PROTEIN"/>
    <property type="match status" value="1"/>
</dbReference>
<dbReference type="GO" id="GO:0071949">
    <property type="term" value="F:FAD binding"/>
    <property type="evidence" value="ECO:0007669"/>
    <property type="project" value="InterPro"/>
</dbReference>
<keyword evidence="5" id="KW-0560">Oxidoreductase</keyword>
<dbReference type="InterPro" id="IPR050641">
    <property type="entry name" value="RIFMO-like"/>
</dbReference>
<keyword evidence="6" id="KW-1185">Reference proteome</keyword>
<keyword evidence="3" id="KW-0274">FAD</keyword>
<dbReference type="InterPro" id="IPR036188">
    <property type="entry name" value="FAD/NAD-bd_sf"/>
</dbReference>
<evidence type="ECO:0000313" key="6">
    <source>
        <dbReference type="Proteomes" id="UP000050867"/>
    </source>
</evidence>
<dbReference type="PANTHER" id="PTHR43004:SF19">
    <property type="entry name" value="BINDING MONOOXYGENASE, PUTATIVE (JCVI)-RELATED"/>
    <property type="match status" value="1"/>
</dbReference>
<dbReference type="EMBL" id="LLZU01000011">
    <property type="protein sequence ID" value="KRV49564.1"/>
    <property type="molecule type" value="Genomic_DNA"/>
</dbReference>
<proteinExistence type="predicted"/>
<feature type="domain" description="FAD-binding" evidence="4">
    <location>
        <begin position="13"/>
        <end position="346"/>
    </location>
</feature>
<dbReference type="Proteomes" id="UP000050867">
    <property type="component" value="Unassembled WGS sequence"/>
</dbReference>
<evidence type="ECO:0000256" key="2">
    <source>
        <dbReference type="ARBA" id="ARBA00022630"/>
    </source>
</evidence>
<keyword evidence="5" id="KW-0503">Monooxygenase</keyword>
<name>A0A0T6LV22_WENVI</name>
<dbReference type="Gene3D" id="3.50.50.60">
    <property type="entry name" value="FAD/NAD(P)-binding domain"/>
    <property type="match status" value="2"/>
</dbReference>
<dbReference type="STRING" id="76728.AQ490_19775"/>